<organism evidence="4 5">
    <name type="scientific">Saccharothrix violaceirubra</name>
    <dbReference type="NCBI Taxonomy" id="413306"/>
    <lineage>
        <taxon>Bacteria</taxon>
        <taxon>Bacillati</taxon>
        <taxon>Actinomycetota</taxon>
        <taxon>Actinomycetes</taxon>
        <taxon>Pseudonocardiales</taxon>
        <taxon>Pseudonocardiaceae</taxon>
        <taxon>Saccharothrix</taxon>
    </lineage>
</organism>
<evidence type="ECO:0000313" key="5">
    <source>
        <dbReference type="Proteomes" id="UP000542674"/>
    </source>
</evidence>
<dbReference type="AlphaFoldDB" id="A0A7W7T3X6"/>
<comment type="caution">
    <text evidence="4">The sequence shown here is derived from an EMBL/GenBank/DDBJ whole genome shotgun (WGS) entry which is preliminary data.</text>
</comment>
<feature type="domain" description="N-acetyltransferase" evidence="3">
    <location>
        <begin position="11"/>
        <end position="158"/>
    </location>
</feature>
<accession>A0A7W7T3X6</accession>
<proteinExistence type="predicted"/>
<dbReference type="Pfam" id="PF00583">
    <property type="entry name" value="Acetyltransf_1"/>
    <property type="match status" value="1"/>
</dbReference>
<sequence length="158" mass="17623">MTAIHQPTTVAHVVAVTDPRAEPLLRELAFEYLTRYGTADELTGTDDAEFTAPNGALVLLEVDQEVVAGGGFRRLDEDTAELKRVWTHSAHRRRGHARQVLGELEELARERGYSRLHLTTGPRQPEANALYLTSGFRALFDVTADAEKIGVLRFEKQL</sequence>
<dbReference type="PANTHER" id="PTHR43877:SF2">
    <property type="entry name" value="AMINOALKYLPHOSPHONATE N-ACETYLTRANSFERASE-RELATED"/>
    <property type="match status" value="1"/>
</dbReference>
<dbReference type="GO" id="GO:0016747">
    <property type="term" value="F:acyltransferase activity, transferring groups other than amino-acyl groups"/>
    <property type="evidence" value="ECO:0007669"/>
    <property type="project" value="InterPro"/>
</dbReference>
<dbReference type="RefSeq" id="WP_184669889.1">
    <property type="nucleotide sequence ID" value="NZ_BAABAI010000005.1"/>
</dbReference>
<dbReference type="InterPro" id="IPR000182">
    <property type="entry name" value="GNAT_dom"/>
</dbReference>
<evidence type="ECO:0000259" key="3">
    <source>
        <dbReference type="PROSITE" id="PS51186"/>
    </source>
</evidence>
<dbReference type="Gene3D" id="3.40.630.30">
    <property type="match status" value="1"/>
</dbReference>
<keyword evidence="1 4" id="KW-0808">Transferase</keyword>
<dbReference type="InterPro" id="IPR050832">
    <property type="entry name" value="Bact_Acetyltransf"/>
</dbReference>
<dbReference type="CDD" id="cd04301">
    <property type="entry name" value="NAT_SF"/>
    <property type="match status" value="1"/>
</dbReference>
<gene>
    <name evidence="4" type="ORF">F4559_003442</name>
</gene>
<dbReference type="PANTHER" id="PTHR43877">
    <property type="entry name" value="AMINOALKYLPHOSPHONATE N-ACETYLTRANSFERASE-RELATED-RELATED"/>
    <property type="match status" value="1"/>
</dbReference>
<evidence type="ECO:0000256" key="1">
    <source>
        <dbReference type="ARBA" id="ARBA00022679"/>
    </source>
</evidence>
<reference evidence="4 5" key="1">
    <citation type="submission" date="2020-08" db="EMBL/GenBank/DDBJ databases">
        <title>Sequencing the genomes of 1000 actinobacteria strains.</title>
        <authorList>
            <person name="Klenk H.-P."/>
        </authorList>
    </citation>
    <scope>NUCLEOTIDE SEQUENCE [LARGE SCALE GENOMIC DNA]</scope>
    <source>
        <strain evidence="4 5">DSM 45084</strain>
    </source>
</reference>
<dbReference type="InterPro" id="IPR016181">
    <property type="entry name" value="Acyl_CoA_acyltransferase"/>
</dbReference>
<keyword evidence="2" id="KW-0012">Acyltransferase</keyword>
<dbReference type="PROSITE" id="PS51186">
    <property type="entry name" value="GNAT"/>
    <property type="match status" value="1"/>
</dbReference>
<name>A0A7W7T3X6_9PSEU</name>
<keyword evidence="5" id="KW-1185">Reference proteome</keyword>
<dbReference type="SUPFAM" id="SSF55729">
    <property type="entry name" value="Acyl-CoA N-acyltransferases (Nat)"/>
    <property type="match status" value="1"/>
</dbReference>
<evidence type="ECO:0000313" key="4">
    <source>
        <dbReference type="EMBL" id="MBB4966083.1"/>
    </source>
</evidence>
<evidence type="ECO:0000256" key="2">
    <source>
        <dbReference type="ARBA" id="ARBA00023315"/>
    </source>
</evidence>
<dbReference type="EMBL" id="JACHJS010000001">
    <property type="protein sequence ID" value="MBB4966083.1"/>
    <property type="molecule type" value="Genomic_DNA"/>
</dbReference>
<protein>
    <submittedName>
        <fullName evidence="4">GNAT superfamily N-acetyltransferase</fullName>
    </submittedName>
</protein>
<dbReference type="Proteomes" id="UP000542674">
    <property type="component" value="Unassembled WGS sequence"/>
</dbReference>